<dbReference type="EMBL" id="CAMGYJ010000005">
    <property type="protein sequence ID" value="CAI0414385.1"/>
    <property type="molecule type" value="Genomic_DNA"/>
</dbReference>
<dbReference type="Proteomes" id="UP001154282">
    <property type="component" value="Unassembled WGS sequence"/>
</dbReference>
<feature type="region of interest" description="Disordered" evidence="1">
    <location>
        <begin position="1"/>
        <end position="33"/>
    </location>
</feature>
<feature type="compositionally biased region" description="Basic residues" evidence="1">
    <location>
        <begin position="1"/>
        <end position="12"/>
    </location>
</feature>
<gene>
    <name evidence="2" type="ORF">LITE_LOCUS16265</name>
</gene>
<sequence>MDHRRPTWHRRGSNMGPHQLPVRRCGQGQVPDGRVRAETVPEPRLHRHLHDRWVQRADGVQLGVRELPARDKVRAGEYIEPVP</sequence>
<proteinExistence type="predicted"/>
<reference evidence="2" key="1">
    <citation type="submission" date="2022-08" db="EMBL/GenBank/DDBJ databases">
        <authorList>
            <person name="Gutierrez-Valencia J."/>
        </authorList>
    </citation>
    <scope>NUCLEOTIDE SEQUENCE</scope>
</reference>
<accession>A0AAV0JY43</accession>
<organism evidence="2 3">
    <name type="scientific">Linum tenue</name>
    <dbReference type="NCBI Taxonomy" id="586396"/>
    <lineage>
        <taxon>Eukaryota</taxon>
        <taxon>Viridiplantae</taxon>
        <taxon>Streptophyta</taxon>
        <taxon>Embryophyta</taxon>
        <taxon>Tracheophyta</taxon>
        <taxon>Spermatophyta</taxon>
        <taxon>Magnoliopsida</taxon>
        <taxon>eudicotyledons</taxon>
        <taxon>Gunneridae</taxon>
        <taxon>Pentapetalae</taxon>
        <taxon>rosids</taxon>
        <taxon>fabids</taxon>
        <taxon>Malpighiales</taxon>
        <taxon>Linaceae</taxon>
        <taxon>Linum</taxon>
    </lineage>
</organism>
<evidence type="ECO:0000313" key="2">
    <source>
        <dbReference type="EMBL" id="CAI0414385.1"/>
    </source>
</evidence>
<dbReference type="AlphaFoldDB" id="A0AAV0JY43"/>
<keyword evidence="3" id="KW-1185">Reference proteome</keyword>
<evidence type="ECO:0000256" key="1">
    <source>
        <dbReference type="SAM" id="MobiDB-lite"/>
    </source>
</evidence>
<evidence type="ECO:0000313" key="3">
    <source>
        <dbReference type="Proteomes" id="UP001154282"/>
    </source>
</evidence>
<protein>
    <submittedName>
        <fullName evidence="2">Uncharacterized protein</fullName>
    </submittedName>
</protein>
<name>A0AAV0JY43_9ROSI</name>
<comment type="caution">
    <text evidence="2">The sequence shown here is derived from an EMBL/GenBank/DDBJ whole genome shotgun (WGS) entry which is preliminary data.</text>
</comment>